<dbReference type="Proteomes" id="UP001055111">
    <property type="component" value="Unassembled WGS sequence"/>
</dbReference>
<accession>A0AA37IKV2</accession>
<sequence>MTSNPFIPARVESDDGLAPMSRDAAAVSAWALLDAETDEGAPSVPILDGQASDAEPLGALASNLPAPGTANPFVRPSTAPASYTPPVAPSPEADLAQALVQADADTRRRAAAQCEARATAARRARFVARAAERPGEPAAWTLAPDESCVLLGPVARWLREHGQDVAVPSAARDRAEFVERLNVLVRLADDIATRAQAAADDAVADYAALDARAARCLSFAVDIRQSVWRARLEDERTRLLHASTDIARLAVAQLDAFCASR</sequence>
<reference evidence="1" key="1">
    <citation type="submission" date="2022-09" db="EMBL/GenBank/DDBJ databases">
        <title>Isolation and characterization of 3-chlorobenzoate degrading bacteria from soils in Shizuoka.</title>
        <authorList>
            <person name="Ifat A."/>
            <person name="Ogawa N."/>
            <person name="Kimbara K."/>
            <person name="Moriuchi R."/>
            <person name="Dohra H."/>
            <person name="Shintani M."/>
        </authorList>
    </citation>
    <scope>NUCLEOTIDE SEQUENCE</scope>
    <source>
        <strain evidence="1">19CS4-2</strain>
    </source>
</reference>
<name>A0AA37IKV2_9BURK</name>
<dbReference type="RefSeq" id="WP_238214956.1">
    <property type="nucleotide sequence ID" value="NZ_BPUS01000014.1"/>
</dbReference>
<evidence type="ECO:0000313" key="2">
    <source>
        <dbReference type="Proteomes" id="UP001055111"/>
    </source>
</evidence>
<evidence type="ECO:0000313" key="1">
    <source>
        <dbReference type="EMBL" id="GJH28160.1"/>
    </source>
</evidence>
<comment type="caution">
    <text evidence="1">The sequence shown here is derived from an EMBL/GenBank/DDBJ whole genome shotgun (WGS) entry which is preliminary data.</text>
</comment>
<proteinExistence type="predicted"/>
<dbReference type="EMBL" id="BPUS01000014">
    <property type="protein sequence ID" value="GJH28160.1"/>
    <property type="molecule type" value="Genomic_DNA"/>
</dbReference>
<organism evidence="1 2">
    <name type="scientific">Caballeronia novacaledonica</name>
    <dbReference type="NCBI Taxonomy" id="1544861"/>
    <lineage>
        <taxon>Bacteria</taxon>
        <taxon>Pseudomonadati</taxon>
        <taxon>Pseudomonadota</taxon>
        <taxon>Betaproteobacteria</taxon>
        <taxon>Burkholderiales</taxon>
        <taxon>Burkholderiaceae</taxon>
        <taxon>Caballeronia</taxon>
    </lineage>
</organism>
<protein>
    <submittedName>
        <fullName evidence="1">Uncharacterized protein</fullName>
    </submittedName>
</protein>
<gene>
    <name evidence="1" type="ORF">CBA19CS42_26610</name>
</gene>
<dbReference type="AlphaFoldDB" id="A0AA37IKV2"/>